<dbReference type="GO" id="GO:0000398">
    <property type="term" value="P:mRNA splicing, via spliceosome"/>
    <property type="evidence" value="ECO:0007669"/>
    <property type="project" value="InterPro"/>
</dbReference>
<feature type="domain" description="Small nuclear ribonucleoprotein Prp3 C-terminal" evidence="7">
    <location>
        <begin position="355"/>
        <end position="496"/>
    </location>
</feature>
<evidence type="ECO:0000256" key="3">
    <source>
        <dbReference type="ARBA" id="ARBA00023187"/>
    </source>
</evidence>
<name>A0A6A6J6L7_WESOR</name>
<evidence type="ECO:0000256" key="5">
    <source>
        <dbReference type="SAM" id="Coils"/>
    </source>
</evidence>
<comment type="subcellular location">
    <subcellularLocation>
        <location evidence="1">Nucleus</location>
    </subcellularLocation>
</comment>
<evidence type="ECO:0000259" key="8">
    <source>
        <dbReference type="Pfam" id="PF08572"/>
    </source>
</evidence>
<keyword evidence="2" id="KW-0507">mRNA processing</keyword>
<keyword evidence="3" id="KW-0508">mRNA splicing</keyword>
<dbReference type="AlphaFoldDB" id="A0A6A6J6L7"/>
<dbReference type="Pfam" id="PF06544">
    <property type="entry name" value="Prp3_C"/>
    <property type="match status" value="1"/>
</dbReference>
<feature type="compositionally biased region" description="Low complexity" evidence="6">
    <location>
        <begin position="68"/>
        <end position="91"/>
    </location>
</feature>
<dbReference type="Proteomes" id="UP000800097">
    <property type="component" value="Unassembled WGS sequence"/>
</dbReference>
<dbReference type="GO" id="GO:0046540">
    <property type="term" value="C:U4/U6 x U5 tri-snRNP complex"/>
    <property type="evidence" value="ECO:0007669"/>
    <property type="project" value="InterPro"/>
</dbReference>
<dbReference type="InterPro" id="IPR013881">
    <property type="entry name" value="Pre-mRNA_splic_Prp3_dom"/>
</dbReference>
<sequence length="500" mass="55595">MLGKRPHPGEDGAASDAKRPKPSATNIQDVLAEAKAKAAAIKARAAAAQCASGANGPQASPTPPPAAPSASASDRLAAMKARMAALKGAAPAAPPTNGIPSRPASSTGAKQEPEDEDNANKNPYLDPKSMGTSRDRMTRSLLFNQRGKYLAQASKLRQQTKLEQIKALLAEKNRKAKLDENSERGFLVPEPPSVEWWDEGILEEKTYDCIDDPSKVKIDGDDSIITSYVQHPVLLKAPQDQLLIPVKPMYLTTKEQAKIRRMRRAEEHKEQQAKIRLGLEPPPPPKVKRGNMMRVMGEQAIADPTAVEMLVEAQIQERHDNHVKANEERKLTKEQRRAKLEENQKKDAQKGLYMCVFKIDSLAFGKHRYQVDLNAKEHSLTGLTIFHPTMNLVVVEGGHHSIQKYKRVLLHRVKWTENLMPTEAQMEKTADDPQWLKPMDETGHLKDLSHNKCVLVFEGEVKQRAFRKWGSKICDSDGEAKELLAKAKLDSLWALAKTTE</sequence>
<dbReference type="OrthoDB" id="10264544at2759"/>
<evidence type="ECO:0000256" key="1">
    <source>
        <dbReference type="ARBA" id="ARBA00004123"/>
    </source>
</evidence>
<dbReference type="GeneID" id="54549233"/>
<dbReference type="PANTHER" id="PTHR14212:SF0">
    <property type="entry name" value="U4_U6 SMALL NUCLEAR RIBONUCLEOPROTEIN PRP3"/>
    <property type="match status" value="1"/>
</dbReference>
<evidence type="ECO:0000256" key="6">
    <source>
        <dbReference type="SAM" id="MobiDB-lite"/>
    </source>
</evidence>
<evidence type="ECO:0000313" key="9">
    <source>
        <dbReference type="EMBL" id="KAF2272220.1"/>
    </source>
</evidence>
<keyword evidence="10" id="KW-1185">Reference proteome</keyword>
<dbReference type="Pfam" id="PF08572">
    <property type="entry name" value="PRP3"/>
    <property type="match status" value="1"/>
</dbReference>
<dbReference type="CDD" id="cd24162">
    <property type="entry name" value="Prp3_C"/>
    <property type="match status" value="1"/>
</dbReference>
<keyword evidence="5" id="KW-0175">Coiled coil</keyword>
<organism evidence="9 10">
    <name type="scientific">Westerdykella ornata</name>
    <dbReference type="NCBI Taxonomy" id="318751"/>
    <lineage>
        <taxon>Eukaryota</taxon>
        <taxon>Fungi</taxon>
        <taxon>Dikarya</taxon>
        <taxon>Ascomycota</taxon>
        <taxon>Pezizomycotina</taxon>
        <taxon>Dothideomycetes</taxon>
        <taxon>Pleosporomycetidae</taxon>
        <taxon>Pleosporales</taxon>
        <taxon>Sporormiaceae</taxon>
        <taxon>Westerdykella</taxon>
    </lineage>
</organism>
<keyword evidence="4" id="KW-0539">Nucleus</keyword>
<gene>
    <name evidence="9" type="ORF">EI97DRAFT_386264</name>
</gene>
<evidence type="ECO:0000313" key="10">
    <source>
        <dbReference type="Proteomes" id="UP000800097"/>
    </source>
</evidence>
<dbReference type="EMBL" id="ML986524">
    <property type="protein sequence ID" value="KAF2272220.1"/>
    <property type="molecule type" value="Genomic_DNA"/>
</dbReference>
<dbReference type="PANTHER" id="PTHR14212">
    <property type="entry name" value="U4/U6-ASSOCIATED RNA SPLICING FACTOR-RELATED"/>
    <property type="match status" value="1"/>
</dbReference>
<feature type="compositionally biased region" description="Low complexity" evidence="6">
    <location>
        <begin position="41"/>
        <end position="54"/>
    </location>
</feature>
<evidence type="ECO:0000256" key="4">
    <source>
        <dbReference type="ARBA" id="ARBA00023242"/>
    </source>
</evidence>
<feature type="coiled-coil region" evidence="5">
    <location>
        <begin position="323"/>
        <end position="351"/>
    </location>
</feature>
<accession>A0A6A6J6L7</accession>
<feature type="region of interest" description="Disordered" evidence="6">
    <location>
        <begin position="41"/>
        <end position="135"/>
    </location>
</feature>
<dbReference type="RefSeq" id="XP_033649759.1">
    <property type="nucleotide sequence ID" value="XM_033796058.1"/>
</dbReference>
<dbReference type="InterPro" id="IPR010541">
    <property type="entry name" value="Prp3_C"/>
</dbReference>
<feature type="domain" description="Pre-mRNA-splicing factor 3" evidence="8">
    <location>
        <begin position="122"/>
        <end position="332"/>
    </location>
</feature>
<proteinExistence type="predicted"/>
<evidence type="ECO:0000259" key="7">
    <source>
        <dbReference type="Pfam" id="PF06544"/>
    </source>
</evidence>
<feature type="region of interest" description="Disordered" evidence="6">
    <location>
        <begin position="1"/>
        <end position="27"/>
    </location>
</feature>
<protein>
    <submittedName>
        <fullName evidence="9">PRP3-domain-containing protein</fullName>
    </submittedName>
</protein>
<reference evidence="9" key="1">
    <citation type="journal article" date="2020" name="Stud. Mycol.">
        <title>101 Dothideomycetes genomes: a test case for predicting lifestyles and emergence of pathogens.</title>
        <authorList>
            <person name="Haridas S."/>
            <person name="Albert R."/>
            <person name="Binder M."/>
            <person name="Bloem J."/>
            <person name="Labutti K."/>
            <person name="Salamov A."/>
            <person name="Andreopoulos B."/>
            <person name="Baker S."/>
            <person name="Barry K."/>
            <person name="Bills G."/>
            <person name="Bluhm B."/>
            <person name="Cannon C."/>
            <person name="Castanera R."/>
            <person name="Culley D."/>
            <person name="Daum C."/>
            <person name="Ezra D."/>
            <person name="Gonzalez J."/>
            <person name="Henrissat B."/>
            <person name="Kuo A."/>
            <person name="Liang C."/>
            <person name="Lipzen A."/>
            <person name="Lutzoni F."/>
            <person name="Magnuson J."/>
            <person name="Mondo S."/>
            <person name="Nolan M."/>
            <person name="Ohm R."/>
            <person name="Pangilinan J."/>
            <person name="Park H.-J."/>
            <person name="Ramirez L."/>
            <person name="Alfaro M."/>
            <person name="Sun H."/>
            <person name="Tritt A."/>
            <person name="Yoshinaga Y."/>
            <person name="Zwiers L.-H."/>
            <person name="Turgeon B."/>
            <person name="Goodwin S."/>
            <person name="Spatafora J."/>
            <person name="Crous P."/>
            <person name="Grigoriev I."/>
        </authorList>
    </citation>
    <scope>NUCLEOTIDE SEQUENCE</scope>
    <source>
        <strain evidence="9">CBS 379.55</strain>
    </source>
</reference>
<evidence type="ECO:0000256" key="2">
    <source>
        <dbReference type="ARBA" id="ARBA00022664"/>
    </source>
</evidence>
<dbReference type="InterPro" id="IPR027104">
    <property type="entry name" value="Prp3"/>
</dbReference>